<dbReference type="InterPro" id="IPR012338">
    <property type="entry name" value="Beta-lactam/transpept-like"/>
</dbReference>
<evidence type="ECO:0000256" key="1">
    <source>
        <dbReference type="ARBA" id="ARBA00006096"/>
    </source>
</evidence>
<keyword evidence="4" id="KW-0645">Protease</keyword>
<feature type="signal peptide" evidence="3">
    <location>
        <begin position="1"/>
        <end position="30"/>
    </location>
</feature>
<name>A0A3M8B651_9BACL</name>
<proteinExistence type="inferred from homology"/>
<dbReference type="RefSeq" id="WP_122903777.1">
    <property type="nucleotide sequence ID" value="NZ_RHHS01000015.1"/>
</dbReference>
<feature type="chain" id="PRO_5017931332" evidence="3">
    <location>
        <begin position="31"/>
        <end position="965"/>
    </location>
</feature>
<dbReference type="InterPro" id="IPR000667">
    <property type="entry name" value="Peptidase_S13"/>
</dbReference>
<keyword evidence="3" id="KW-0732">Signal</keyword>
<dbReference type="Pfam" id="PF02113">
    <property type="entry name" value="Peptidase_S13"/>
    <property type="match status" value="2"/>
</dbReference>
<dbReference type="PANTHER" id="PTHR30023:SF0">
    <property type="entry name" value="PENICILLIN-SENSITIVE CARBOXYPEPTIDASE A"/>
    <property type="match status" value="1"/>
</dbReference>
<keyword evidence="2 4" id="KW-0378">Hydrolase</keyword>
<dbReference type="EMBL" id="RHHS01000015">
    <property type="protein sequence ID" value="RNB58941.1"/>
    <property type="molecule type" value="Genomic_DNA"/>
</dbReference>
<dbReference type="PRINTS" id="PR00922">
    <property type="entry name" value="DADACBPTASE3"/>
</dbReference>
<dbReference type="Gene3D" id="3.40.710.10">
    <property type="entry name" value="DD-peptidase/beta-lactamase superfamily"/>
    <property type="match status" value="3"/>
</dbReference>
<keyword evidence="4" id="KW-0121">Carboxypeptidase</keyword>
<evidence type="ECO:0000256" key="3">
    <source>
        <dbReference type="SAM" id="SignalP"/>
    </source>
</evidence>
<evidence type="ECO:0000313" key="4">
    <source>
        <dbReference type="EMBL" id="RNB58941.1"/>
    </source>
</evidence>
<dbReference type="GO" id="GO:0009002">
    <property type="term" value="F:serine-type D-Ala-D-Ala carboxypeptidase activity"/>
    <property type="evidence" value="ECO:0007669"/>
    <property type="project" value="UniProtKB-EC"/>
</dbReference>
<keyword evidence="5" id="KW-1185">Reference proteome</keyword>
<dbReference type="SUPFAM" id="SSF56601">
    <property type="entry name" value="beta-lactamase/transpeptidase-like"/>
    <property type="match status" value="2"/>
</dbReference>
<dbReference type="GO" id="GO:0000270">
    <property type="term" value="P:peptidoglycan metabolic process"/>
    <property type="evidence" value="ECO:0007669"/>
    <property type="project" value="TreeGrafter"/>
</dbReference>
<accession>A0A3M8B651</accession>
<dbReference type="NCBIfam" id="TIGR00666">
    <property type="entry name" value="PBP4"/>
    <property type="match status" value="2"/>
</dbReference>
<dbReference type="OrthoDB" id="9802627at2"/>
<evidence type="ECO:0000256" key="2">
    <source>
        <dbReference type="ARBA" id="ARBA00022801"/>
    </source>
</evidence>
<comment type="caution">
    <text evidence="4">The sequence shown here is derived from an EMBL/GenBank/DDBJ whole genome shotgun (WGS) entry which is preliminary data.</text>
</comment>
<sequence>MNQLLVFRRVCMCFLLFALVLQFAASPAFAREDTAVRSALADSIEKYLTDLQRDENSMGLYAGIAVYDLTDNSYAYRHNAERHFIPASNMKLLTTVAGLDTLGPDYQWKTELYLQGKVGPDGVLQGDLVLKGYGDPTLTPADLQLMASALKQAGIKRISGNLLLDESYFDDARLGVGWMWDDEPYGYSAQLSALSVHKNTVTLTVTPGKAVHAPPTLTMEPATAYIKVNNKVQTVAGRETTITLERPRGKNEIVLTGTIGLAAKPYEEHVTLEDPALFVGDVWKQQLLAQGIGLNPGAAVKKTVLQSGVPFYTHLSKPLGEVIVELNKESDNFYAEMLLKTLGAAQKGAGSFAAGSEAVADVMKRAGIESGYRQVDGSGLSRFNLISPEQMVRLLAFAHEQSYSVQLEKSLPVAGVDGTLKSRMLGTAAEKKLIAKTGSMSGVNSLSGYVTAQNGHKLAFSILINGIYKSKYARDLQDYIGTLLATYPEIAPVQGYQPEKEKTYALSALLDPLFEQPQAVGVTAGVLVKSLDKTGDEAIFYEKNADALFTPASNLKLLTTAAALIRLGEDYTFKTELYGDAPVAKNGVQQGNLYVKGYGDPSLHTENALKVQDGVSIEKIAAWIKQQGIKRIQGNLVLDESYFDTQRLGLGWAWDDESYDYNPTLGALAVNRGTVMVEYKPAAKAGESVSFNLLPKTTYVQIVNESETVEAGQENTFAIVRDRGTNTIRLTGNLPLDHPGGYERVPVEEPAKYVGTILKEALESEGVQFAPGSQLLVQPVPATAVKWKEFASEPLAEIVPYVNKKSDNFYAEMLLKTLGAVEKGEGSAAAGAQVVQEAVAALGGKTNFDMVDGSGLTRYNLISVRHIAAVLEGMAKQPTFSTYEASLPVAGVDGTLKNRLAKTAAASRLHAKTGSMTGVNSLSGYLTTERGEKLVVSIIFNGFVEDEDFFVKLQDQIVSLIATYE</sequence>
<protein>
    <submittedName>
        <fullName evidence="4">D-alanyl-D-alanine carboxypeptidase/D-alanyl-D-alanine-endopeptidase</fullName>
        <ecNumber evidence="4">3.4.16.4</ecNumber>
    </submittedName>
</protein>
<dbReference type="Gene3D" id="3.50.80.20">
    <property type="entry name" value="D-Ala-D-Ala carboxypeptidase C, peptidase S13"/>
    <property type="match status" value="2"/>
</dbReference>
<gene>
    <name evidence="4" type="primary">dacB</name>
    <name evidence="4" type="ORF">EDM57_05545</name>
</gene>
<dbReference type="AlphaFoldDB" id="A0A3M8B651"/>
<dbReference type="GO" id="GO:0006508">
    <property type="term" value="P:proteolysis"/>
    <property type="evidence" value="ECO:0007669"/>
    <property type="project" value="InterPro"/>
</dbReference>
<organism evidence="4 5">
    <name type="scientific">Brevibacillus gelatini</name>
    <dbReference type="NCBI Taxonomy" id="1655277"/>
    <lineage>
        <taxon>Bacteria</taxon>
        <taxon>Bacillati</taxon>
        <taxon>Bacillota</taxon>
        <taxon>Bacilli</taxon>
        <taxon>Bacillales</taxon>
        <taxon>Paenibacillaceae</taxon>
        <taxon>Brevibacillus</taxon>
    </lineage>
</organism>
<evidence type="ECO:0000313" key="5">
    <source>
        <dbReference type="Proteomes" id="UP000268829"/>
    </source>
</evidence>
<dbReference type="PANTHER" id="PTHR30023">
    <property type="entry name" value="D-ALANYL-D-ALANINE CARBOXYPEPTIDASE"/>
    <property type="match status" value="1"/>
</dbReference>
<dbReference type="EC" id="3.4.16.4" evidence="4"/>
<dbReference type="Proteomes" id="UP000268829">
    <property type="component" value="Unassembled WGS sequence"/>
</dbReference>
<comment type="similarity">
    <text evidence="1">Belongs to the peptidase S13 family.</text>
</comment>
<reference evidence="4 5" key="1">
    <citation type="submission" date="2018-10" db="EMBL/GenBank/DDBJ databases">
        <title>Phylogenomics of Brevibacillus.</title>
        <authorList>
            <person name="Dunlap C."/>
        </authorList>
    </citation>
    <scope>NUCLEOTIDE SEQUENCE [LARGE SCALE GENOMIC DNA]</scope>
    <source>
        <strain evidence="4 5">DSM 100115</strain>
    </source>
</reference>